<dbReference type="Proteomes" id="UP000256328">
    <property type="component" value="Unassembled WGS sequence"/>
</dbReference>
<feature type="transmembrane region" description="Helical" evidence="9">
    <location>
        <begin position="738"/>
        <end position="755"/>
    </location>
</feature>
<dbReference type="AlphaFoldDB" id="A0A3D8R7E0"/>
<feature type="transmembrane region" description="Helical" evidence="9">
    <location>
        <begin position="512"/>
        <end position="532"/>
    </location>
</feature>
<dbReference type="InterPro" id="IPR004813">
    <property type="entry name" value="OPT"/>
</dbReference>
<proteinExistence type="inferred from homology"/>
<evidence type="ECO:0000256" key="6">
    <source>
        <dbReference type="ARBA" id="ARBA00022927"/>
    </source>
</evidence>
<comment type="subcellular location">
    <subcellularLocation>
        <location evidence="1">Membrane</location>
        <topology evidence="1">Multi-pass membrane protein</topology>
    </subcellularLocation>
</comment>
<evidence type="ECO:0000256" key="1">
    <source>
        <dbReference type="ARBA" id="ARBA00004141"/>
    </source>
</evidence>
<dbReference type="GO" id="GO:0016020">
    <property type="term" value="C:membrane"/>
    <property type="evidence" value="ECO:0007669"/>
    <property type="project" value="UniProtKB-SubCell"/>
</dbReference>
<evidence type="ECO:0000256" key="2">
    <source>
        <dbReference type="ARBA" id="ARBA00008807"/>
    </source>
</evidence>
<evidence type="ECO:0000256" key="3">
    <source>
        <dbReference type="ARBA" id="ARBA00022448"/>
    </source>
</evidence>
<evidence type="ECO:0000256" key="7">
    <source>
        <dbReference type="ARBA" id="ARBA00022989"/>
    </source>
</evidence>
<feature type="transmembrane region" description="Helical" evidence="9">
    <location>
        <begin position="302"/>
        <end position="318"/>
    </location>
</feature>
<keyword evidence="4 9" id="KW-0812">Transmembrane</keyword>
<dbReference type="GO" id="GO:0035673">
    <property type="term" value="F:oligopeptide transmembrane transporter activity"/>
    <property type="evidence" value="ECO:0007669"/>
    <property type="project" value="InterPro"/>
</dbReference>
<keyword evidence="3" id="KW-0813">Transport</keyword>
<dbReference type="NCBIfam" id="TIGR00728">
    <property type="entry name" value="OPT_sfam"/>
    <property type="match status" value="1"/>
</dbReference>
<feature type="transmembrane region" description="Helical" evidence="9">
    <location>
        <begin position="454"/>
        <end position="473"/>
    </location>
</feature>
<gene>
    <name evidence="10" type="ORF">BP5796_08356</name>
</gene>
<feature type="transmembrane region" description="Helical" evidence="9">
    <location>
        <begin position="151"/>
        <end position="173"/>
    </location>
</feature>
<feature type="transmembrane region" description="Helical" evidence="9">
    <location>
        <begin position="688"/>
        <end position="709"/>
    </location>
</feature>
<dbReference type="NCBIfam" id="TIGR00727">
    <property type="entry name" value="ISP4_OPT"/>
    <property type="match status" value="1"/>
</dbReference>
<keyword evidence="7 9" id="KW-1133">Transmembrane helix</keyword>
<evidence type="ECO:0000313" key="10">
    <source>
        <dbReference type="EMBL" id="RDW69959.1"/>
    </source>
</evidence>
<keyword evidence="5" id="KW-0571">Peptide transport</keyword>
<keyword evidence="11" id="KW-1185">Reference proteome</keyword>
<comment type="caution">
    <text evidence="10">The sequence shown here is derived from an EMBL/GenBank/DDBJ whole genome shotgun (WGS) entry which is preliminary data.</text>
</comment>
<evidence type="ECO:0000256" key="9">
    <source>
        <dbReference type="SAM" id="Phobius"/>
    </source>
</evidence>
<feature type="transmembrane region" description="Helical" evidence="9">
    <location>
        <begin position="338"/>
        <end position="355"/>
    </location>
</feature>
<dbReference type="OrthoDB" id="9986677at2759"/>
<dbReference type="InterPro" id="IPR004648">
    <property type="entry name" value="Oligpept_transpt"/>
</dbReference>
<evidence type="ECO:0000256" key="4">
    <source>
        <dbReference type="ARBA" id="ARBA00022692"/>
    </source>
</evidence>
<evidence type="ECO:0000313" key="11">
    <source>
        <dbReference type="Proteomes" id="UP000256328"/>
    </source>
</evidence>
<name>A0A3D8R7E0_9HELO</name>
<feature type="transmembrane region" description="Helical" evidence="9">
    <location>
        <begin position="376"/>
        <end position="399"/>
    </location>
</feature>
<dbReference type="EMBL" id="PDLN01000012">
    <property type="protein sequence ID" value="RDW69959.1"/>
    <property type="molecule type" value="Genomic_DNA"/>
</dbReference>
<evidence type="ECO:0000256" key="5">
    <source>
        <dbReference type="ARBA" id="ARBA00022856"/>
    </source>
</evidence>
<comment type="similarity">
    <text evidence="2">Belongs to the oligopeptide OPT transporter family.</text>
</comment>
<accession>A0A3D8R7E0</accession>
<dbReference type="PANTHER" id="PTHR22601">
    <property type="entry name" value="ISP4 LIKE PROTEIN"/>
    <property type="match status" value="1"/>
</dbReference>
<evidence type="ECO:0000256" key="8">
    <source>
        <dbReference type="ARBA" id="ARBA00023136"/>
    </source>
</evidence>
<dbReference type="GO" id="GO:0015031">
    <property type="term" value="P:protein transport"/>
    <property type="evidence" value="ECO:0007669"/>
    <property type="project" value="UniProtKB-KW"/>
</dbReference>
<feature type="transmembrane region" description="Helical" evidence="9">
    <location>
        <begin position="767"/>
        <end position="789"/>
    </location>
</feature>
<sequence length="827" mass="93255">MSGQAEYVATTAGSNSSQDDFEKVVGDAKTGVVEISAQDHHDFIGTLKETLAEHSLDPNFPADILERARDILNDDTENISPEQAHRLMEEIEVEKQLLLNDSPYAEVRAVVDNTDDPDTPVNTFRAWFLGTICVILGTGLDQFFSLRQPGIWIYSFVAQLVSFPIGVAMAKYLPTKSVSLFGYSFSLNPGPFNQKEHILITVMSNVAYGGYNGTAYVTYIFQVLKLDMFYGEKTLANSAGFQILLALSTQLIGYGCAGLTRRFLVYPSVMIWPKNLATIALNKALHNDNGNINVNGWTISRYRFFLYTFCGMFVYYWFPDYIFQALSYFNWMTWIAPNNLKLAIITGSVCGLGLNPWPTFDWNVASYLYDPIITPWFSITNAAFGMAVVGFIFAPAMYFNNVWEGAYFPINSNDVFDNTGSTYNVTRVLNADFTLNVEAYEAYSPPYLSTMNSLLYSTFFAIYLATIVYVFLYHGKELKTGIMSAIKWTNARDEHKDVHNRLMRKYKECPEWWYLAILAISFIIACVVCTHWKTDMPIWGIIFAVALCFFLQVPIGMIQAVTNIEVTNNVIAEFVAGYALPGKPIANMIFKSYGYIASAQSVQFASDLKLGHYLKVPPRTMFIAQTYATIWGALVSIGVNAWQLENIAGICETDQSAKFTCPGSHTFFTASVIWGAIGPKRMYGTGRIYNPLEWGFLVGALLPIPFYFLSKRYPSSWVKYIHIPVILYGPLWWAPYNWSYMQPCLMAAFVFNYYIKRRYLDWWQRYAYVLTSSLAVGLSISAIVIFFAVEYHAVNINWWGNNVPYAGIDGGGSGTCTLLQVPEGGHF</sequence>
<feature type="transmembrane region" description="Helical" evidence="9">
    <location>
        <begin position="126"/>
        <end position="145"/>
    </location>
</feature>
<dbReference type="Pfam" id="PF03169">
    <property type="entry name" value="OPT"/>
    <property type="match status" value="1"/>
</dbReference>
<feature type="transmembrane region" description="Helical" evidence="9">
    <location>
        <begin position="538"/>
        <end position="558"/>
    </location>
</feature>
<keyword evidence="8 9" id="KW-0472">Membrane</keyword>
<protein>
    <submittedName>
        <fullName evidence="10">Uncharacterized protein</fullName>
    </submittedName>
</protein>
<organism evidence="10 11">
    <name type="scientific">Coleophoma crateriformis</name>
    <dbReference type="NCBI Taxonomy" id="565419"/>
    <lineage>
        <taxon>Eukaryota</taxon>
        <taxon>Fungi</taxon>
        <taxon>Dikarya</taxon>
        <taxon>Ascomycota</taxon>
        <taxon>Pezizomycotina</taxon>
        <taxon>Leotiomycetes</taxon>
        <taxon>Helotiales</taxon>
        <taxon>Dermateaceae</taxon>
        <taxon>Coleophoma</taxon>
    </lineage>
</organism>
<keyword evidence="6" id="KW-0653">Protein transport</keyword>
<reference evidence="10 11" key="1">
    <citation type="journal article" date="2018" name="IMA Fungus">
        <title>IMA Genome-F 9: Draft genome sequence of Annulohypoxylon stygium, Aspergillus mulundensis, Berkeleyomyces basicola (syn. Thielaviopsis basicola), Ceratocystis smalleyi, two Cercospora beticola strains, Coleophoma cylindrospora, Fusarium fracticaudum, Phialophora cf. hyalina, and Morchella septimelata.</title>
        <authorList>
            <person name="Wingfield B.D."/>
            <person name="Bills G.F."/>
            <person name="Dong Y."/>
            <person name="Huang W."/>
            <person name="Nel W.J."/>
            <person name="Swalarsk-Parry B.S."/>
            <person name="Vaghefi N."/>
            <person name="Wilken P.M."/>
            <person name="An Z."/>
            <person name="de Beer Z.W."/>
            <person name="De Vos L."/>
            <person name="Chen L."/>
            <person name="Duong T.A."/>
            <person name="Gao Y."/>
            <person name="Hammerbacher A."/>
            <person name="Kikkert J.R."/>
            <person name="Li Y."/>
            <person name="Li H."/>
            <person name="Li K."/>
            <person name="Li Q."/>
            <person name="Liu X."/>
            <person name="Ma X."/>
            <person name="Naidoo K."/>
            <person name="Pethybridge S.J."/>
            <person name="Sun J."/>
            <person name="Steenkamp E.T."/>
            <person name="van der Nest M.A."/>
            <person name="van Wyk S."/>
            <person name="Wingfield M.J."/>
            <person name="Xiong C."/>
            <person name="Yue Q."/>
            <person name="Zhang X."/>
        </authorList>
    </citation>
    <scope>NUCLEOTIDE SEQUENCE [LARGE SCALE GENOMIC DNA]</scope>
    <source>
        <strain evidence="10 11">BP5796</strain>
    </source>
</reference>